<reference evidence="1 2" key="1">
    <citation type="submission" date="2019-04" db="EMBL/GenBank/DDBJ databases">
        <title>Bacillus caeni sp. nov., a bacterium isolated from mangrove sediment.</title>
        <authorList>
            <person name="Huang H."/>
            <person name="Mo K."/>
            <person name="Hu Y."/>
        </authorList>
    </citation>
    <scope>NUCLEOTIDE SEQUENCE [LARGE SCALE GENOMIC DNA]</scope>
    <source>
        <strain evidence="1 2">HB172195</strain>
    </source>
</reference>
<sequence length="109" mass="12329">MFPSLSCALMFNIFEKRQLIGAEGSRLLREKQQLKIPQEAVFADEEAEALPAESELPGVEINAVIASQFISTVKLIKQQSVRKELLKKQKKSEQEHFQLAARFPLRSSS</sequence>
<dbReference type="Proteomes" id="UP000308230">
    <property type="component" value="Unassembled WGS sequence"/>
</dbReference>
<dbReference type="RefSeq" id="WP_138127703.1">
    <property type="nucleotide sequence ID" value="NZ_SWLG01000011.1"/>
</dbReference>
<dbReference type="EMBL" id="SWLG01000011">
    <property type="protein sequence ID" value="TLS36385.1"/>
    <property type="molecule type" value="Genomic_DNA"/>
</dbReference>
<comment type="caution">
    <text evidence="1">The sequence shown here is derived from an EMBL/GenBank/DDBJ whole genome shotgun (WGS) entry which is preliminary data.</text>
</comment>
<name>A0A5R9F9K5_9BACL</name>
<dbReference type="AlphaFoldDB" id="A0A5R9F9K5"/>
<proteinExistence type="predicted"/>
<protein>
    <submittedName>
        <fullName evidence="1">Uncharacterized protein</fullName>
    </submittedName>
</protein>
<gene>
    <name evidence="1" type="ORF">FCL54_15770</name>
</gene>
<dbReference type="OrthoDB" id="2942323at2"/>
<accession>A0A5R9F9K5</accession>
<organism evidence="1 2">
    <name type="scientific">Exobacillus caeni</name>
    <dbReference type="NCBI Taxonomy" id="2574798"/>
    <lineage>
        <taxon>Bacteria</taxon>
        <taxon>Bacillati</taxon>
        <taxon>Bacillota</taxon>
        <taxon>Bacilli</taxon>
        <taxon>Bacillales</taxon>
        <taxon>Guptibacillaceae</taxon>
        <taxon>Exobacillus</taxon>
    </lineage>
</organism>
<evidence type="ECO:0000313" key="1">
    <source>
        <dbReference type="EMBL" id="TLS36385.1"/>
    </source>
</evidence>
<evidence type="ECO:0000313" key="2">
    <source>
        <dbReference type="Proteomes" id="UP000308230"/>
    </source>
</evidence>
<keyword evidence="2" id="KW-1185">Reference proteome</keyword>